<dbReference type="Proteomes" id="UP000465241">
    <property type="component" value="Unassembled WGS sequence"/>
</dbReference>
<proteinExistence type="predicted"/>
<evidence type="ECO:0000313" key="2">
    <source>
        <dbReference type="EMBL" id="GFG57191.1"/>
    </source>
</evidence>
<name>A0A7I9WHF4_9MYCO</name>
<keyword evidence="3" id="KW-1185">Reference proteome</keyword>
<accession>A0A7I9WHF4</accession>
<evidence type="ECO:0000256" key="1">
    <source>
        <dbReference type="SAM" id="MobiDB-lite"/>
    </source>
</evidence>
<dbReference type="AlphaFoldDB" id="A0A7I9WHF4"/>
<feature type="region of interest" description="Disordered" evidence="1">
    <location>
        <begin position="122"/>
        <end position="154"/>
    </location>
</feature>
<comment type="caution">
    <text evidence="2">The sequence shown here is derived from an EMBL/GenBank/DDBJ whole genome shotgun (WGS) entry which is preliminary data.</text>
</comment>
<reference evidence="2 3" key="1">
    <citation type="journal article" date="2019" name="Emerg. Microbes Infect.">
        <title>Comprehensive subspecies identification of 175 nontuberculous mycobacteria species based on 7547 genomic profiles.</title>
        <authorList>
            <person name="Matsumoto Y."/>
            <person name="Kinjo T."/>
            <person name="Motooka D."/>
            <person name="Nabeya D."/>
            <person name="Jung N."/>
            <person name="Uechi K."/>
            <person name="Horii T."/>
            <person name="Iida T."/>
            <person name="Fujita J."/>
            <person name="Nakamura S."/>
        </authorList>
    </citation>
    <scope>NUCLEOTIDE SEQUENCE [LARGE SCALE GENOMIC DNA]</scope>
    <source>
        <strain evidence="2 3">JCM 13392</strain>
    </source>
</reference>
<evidence type="ECO:0000313" key="3">
    <source>
        <dbReference type="Proteomes" id="UP000465241"/>
    </source>
</evidence>
<gene>
    <name evidence="2" type="ORF">MMUR_13270</name>
</gene>
<sequence>MNTVLYFSTTGVAYETRAFTRADISALVADHGLESLTSADRQFDFWFAPTGRRCQQRVNHSATEMLLATTRFSAKNVPLLRGSVVVATHDSEGELDGLSWQQLDSLAASMRSLSKRDLRALGRRIGEQTTRRRPAPATKAVPVSAAPQPRVRVR</sequence>
<protein>
    <submittedName>
        <fullName evidence="2">Uncharacterized protein</fullName>
    </submittedName>
</protein>
<organism evidence="2 3">
    <name type="scientific">Mycolicibacterium murale</name>
    <dbReference type="NCBI Taxonomy" id="182220"/>
    <lineage>
        <taxon>Bacteria</taxon>
        <taxon>Bacillati</taxon>
        <taxon>Actinomycetota</taxon>
        <taxon>Actinomycetes</taxon>
        <taxon>Mycobacteriales</taxon>
        <taxon>Mycobacteriaceae</taxon>
        <taxon>Mycolicibacterium</taxon>
    </lineage>
</organism>
<dbReference type="RefSeq" id="WP_193488490.1">
    <property type="nucleotide sequence ID" value="NZ_BAAAMC010000021.1"/>
</dbReference>
<dbReference type="EMBL" id="BLKT01000003">
    <property type="protein sequence ID" value="GFG57191.1"/>
    <property type="molecule type" value="Genomic_DNA"/>
</dbReference>